<gene>
    <name evidence="2" type="ORF">Q3982_06525</name>
</gene>
<evidence type="ECO:0000256" key="1">
    <source>
        <dbReference type="ARBA" id="ARBA00005721"/>
    </source>
</evidence>
<dbReference type="AlphaFoldDB" id="A0AA43RIY5"/>
<name>A0AA43RIY5_9ACTN</name>
<dbReference type="EMBL" id="JAUMVS010000138">
    <property type="protein sequence ID" value="MDO4842314.1"/>
    <property type="molecule type" value="Genomic_DNA"/>
</dbReference>
<comment type="caution">
    <text evidence="2">The sequence shown here is derived from an EMBL/GenBank/DDBJ whole genome shotgun (WGS) entry which is preliminary data.</text>
</comment>
<proteinExistence type="inferred from homology"/>
<dbReference type="Proteomes" id="UP001168575">
    <property type="component" value="Unassembled WGS sequence"/>
</dbReference>
<dbReference type="PANTHER" id="PTHR34297">
    <property type="entry name" value="HYPOTHETICAL CYTOSOLIC PROTEIN-RELATED"/>
    <property type="match status" value="1"/>
</dbReference>
<evidence type="ECO:0000313" key="2">
    <source>
        <dbReference type="EMBL" id="MDO4842314.1"/>
    </source>
</evidence>
<dbReference type="InterPro" id="IPR005531">
    <property type="entry name" value="Asp23"/>
</dbReference>
<dbReference type="PANTHER" id="PTHR34297:SF1">
    <property type="entry name" value="ASP23_GLS24 FAMILY ENVELOPE STRESS RESPONSE PROTEIN"/>
    <property type="match status" value="1"/>
</dbReference>
<protein>
    <submittedName>
        <fullName evidence="2">Asp23/Gls24 family envelope stress response protein</fullName>
    </submittedName>
</protein>
<comment type="similarity">
    <text evidence="1">Belongs to the asp23 family.</text>
</comment>
<keyword evidence="3" id="KW-1185">Reference proteome</keyword>
<organism evidence="2 3">
    <name type="scientific">Phoenicibacter congonensis</name>
    <dbReference type="NCBI Taxonomy" id="1944646"/>
    <lineage>
        <taxon>Bacteria</taxon>
        <taxon>Bacillati</taxon>
        <taxon>Actinomycetota</taxon>
        <taxon>Coriobacteriia</taxon>
        <taxon>Eggerthellales</taxon>
        <taxon>Eggerthellaceae</taxon>
        <taxon>Phoenicibacter</taxon>
    </lineage>
</organism>
<accession>A0AA43RIY5</accession>
<evidence type="ECO:0000313" key="3">
    <source>
        <dbReference type="Proteomes" id="UP001168575"/>
    </source>
</evidence>
<reference evidence="2" key="1">
    <citation type="submission" date="2023-07" db="EMBL/GenBank/DDBJ databases">
        <title>Between Cages and Wild: Unraveling the Impact of Captivity on Animal Microbiomes and Antimicrobial Resistance.</title>
        <authorList>
            <person name="Schmartz G.P."/>
            <person name="Rehner J."/>
            <person name="Schuff M.J."/>
            <person name="Becker S.L."/>
            <person name="Kravczyk M."/>
            <person name="Gurevich A."/>
            <person name="Francke R."/>
            <person name="Mueller R."/>
            <person name="Keller V."/>
            <person name="Keller A."/>
        </authorList>
    </citation>
    <scope>NUCLEOTIDE SEQUENCE</scope>
    <source>
        <strain evidence="2">S12M_St_49</strain>
    </source>
</reference>
<dbReference type="Pfam" id="PF03780">
    <property type="entry name" value="Asp23"/>
    <property type="match status" value="1"/>
</dbReference>
<sequence>MTAAKNFGSPSMTIAPGVVERVIAISAGEVEGVASVSSYTSGPFIHQMYSLAKNQPIVTSINQEGKLEVTIHIACWYGYSIPDVARKVQQNIADALLLQVAIEVGRVDVFVESVQFKKAE</sequence>